<organism evidence="6 7">
    <name type="scientific">Candidatus Mancarchaeum acidiphilum</name>
    <dbReference type="NCBI Taxonomy" id="1920749"/>
    <lineage>
        <taxon>Archaea</taxon>
        <taxon>Candidatus Micrarchaeota</taxon>
        <taxon>Candidatus Mancarchaeum</taxon>
    </lineage>
</organism>
<dbReference type="InterPro" id="IPR042216">
    <property type="entry name" value="MitoNEET_CISD"/>
</dbReference>
<dbReference type="RefSeq" id="WP_088819854.1">
    <property type="nucleotide sequence ID" value="NZ_CP019964.1"/>
</dbReference>
<dbReference type="GO" id="GO:0005737">
    <property type="term" value="C:cytoplasm"/>
    <property type="evidence" value="ECO:0007669"/>
    <property type="project" value="UniProtKB-ARBA"/>
</dbReference>
<accession>A0A218NMI6</accession>
<keyword evidence="2" id="KW-0479">Metal-binding</keyword>
<gene>
    <name evidence="6" type="ORF">Mia14_0367</name>
</gene>
<evidence type="ECO:0000256" key="4">
    <source>
        <dbReference type="ARBA" id="ARBA00023014"/>
    </source>
</evidence>
<dbReference type="Proteomes" id="UP000197679">
    <property type="component" value="Chromosome"/>
</dbReference>
<keyword evidence="3" id="KW-0408">Iron</keyword>
<dbReference type="GeneID" id="33313924"/>
<dbReference type="Pfam" id="PF09360">
    <property type="entry name" value="zf-CDGSH"/>
    <property type="match status" value="1"/>
</dbReference>
<dbReference type="OrthoDB" id="5781at2157"/>
<sequence length="106" mass="12232">MRFIRHDRNHPYVLKLKDLPFIQTLLGNPKDDAEKEKFEKIGSYSIYLCACGLSKNKPFCDGHHAKTMQEKPEPAYIYDNDGNVVTTLEKLLDSSGKELNLPKEYE</sequence>
<dbReference type="AlphaFoldDB" id="A0A218NMI6"/>
<reference evidence="6 7" key="1">
    <citation type="journal article" date="2017" name="Nat. Commun.">
        <title>'ARMAN' archaea depend on association with euryarchaeal host in culture and in situ.</title>
        <authorList>
            <person name="Golyshina O."/>
            <person name="Toshchakov S."/>
            <person name="Makarova K."/>
            <person name="Gavrilov S."/>
            <person name="Korzhenkov A."/>
            <person name="La Cono V."/>
            <person name="Arcadi E."/>
            <person name="Nechitaylo T."/>
            <person name="Ferrer M."/>
            <person name="Kublanov I."/>
            <person name="Wolf Y."/>
            <person name="Yakimov M."/>
            <person name="Golyshin P."/>
            <person name="Slesarev A."/>
            <person name="Kozyavkin S."/>
        </authorList>
    </citation>
    <scope>NUCLEOTIDE SEQUENCE [LARGE SCALE GENOMIC DNA]</scope>
    <source>
        <strain evidence="6 7">Mia14</strain>
    </source>
</reference>
<proteinExistence type="predicted"/>
<dbReference type="SMART" id="SM00704">
    <property type="entry name" value="ZnF_CDGSH"/>
    <property type="match status" value="1"/>
</dbReference>
<evidence type="ECO:0000256" key="2">
    <source>
        <dbReference type="ARBA" id="ARBA00022723"/>
    </source>
</evidence>
<keyword evidence="4" id="KW-0411">Iron-sulfur</keyword>
<dbReference type="EMBL" id="CP019964">
    <property type="protein sequence ID" value="ASI13689.1"/>
    <property type="molecule type" value="Genomic_DNA"/>
</dbReference>
<evidence type="ECO:0000313" key="6">
    <source>
        <dbReference type="EMBL" id="ASI13689.1"/>
    </source>
</evidence>
<evidence type="ECO:0000256" key="1">
    <source>
        <dbReference type="ARBA" id="ARBA00022714"/>
    </source>
</evidence>
<evidence type="ECO:0000256" key="3">
    <source>
        <dbReference type="ARBA" id="ARBA00023004"/>
    </source>
</evidence>
<dbReference type="InterPro" id="IPR018967">
    <property type="entry name" value="FeS-contain_CDGSH-typ"/>
</dbReference>
<dbReference type="GO" id="GO:0046872">
    <property type="term" value="F:metal ion binding"/>
    <property type="evidence" value="ECO:0007669"/>
    <property type="project" value="UniProtKB-KW"/>
</dbReference>
<keyword evidence="1" id="KW-0001">2Fe-2S</keyword>
<evidence type="ECO:0000259" key="5">
    <source>
        <dbReference type="SMART" id="SM00704"/>
    </source>
</evidence>
<keyword evidence="7" id="KW-1185">Reference proteome</keyword>
<dbReference type="Gene3D" id="3.40.5.90">
    <property type="entry name" value="CDGSH iron-sulfur domain, mitoNEET-type"/>
    <property type="match status" value="1"/>
</dbReference>
<dbReference type="KEGG" id="marh:Mia14_0367"/>
<evidence type="ECO:0000313" key="7">
    <source>
        <dbReference type="Proteomes" id="UP000197679"/>
    </source>
</evidence>
<feature type="domain" description="Iron-binding zinc finger CDGSH type" evidence="5">
    <location>
        <begin position="9"/>
        <end position="70"/>
    </location>
</feature>
<protein>
    <submittedName>
        <fullName evidence="6">CDGSH-type zinc finger domain protein</fullName>
    </submittedName>
</protein>
<dbReference type="GO" id="GO:0051537">
    <property type="term" value="F:2 iron, 2 sulfur cluster binding"/>
    <property type="evidence" value="ECO:0007669"/>
    <property type="project" value="UniProtKB-KW"/>
</dbReference>
<name>A0A218NMI6_9ARCH</name>